<organism evidence="1 2">
    <name type="scientific">Paenirhodobacter huangdaonensis</name>
    <dbReference type="NCBI Taxonomy" id="2501515"/>
    <lineage>
        <taxon>Bacteria</taxon>
        <taxon>Pseudomonadati</taxon>
        <taxon>Pseudomonadota</taxon>
        <taxon>Alphaproteobacteria</taxon>
        <taxon>Rhodobacterales</taxon>
        <taxon>Rhodobacter group</taxon>
        <taxon>Paenirhodobacter</taxon>
    </lineage>
</organism>
<dbReference type="EMBL" id="SAVA01000005">
    <property type="protein sequence ID" value="RWR52143.1"/>
    <property type="molecule type" value="Genomic_DNA"/>
</dbReference>
<keyword evidence="2" id="KW-1185">Reference proteome</keyword>
<sequence>MDRFIMQHDAAQVTGIRSLGWLAAQDELFDAFLASSGADVAQVRAAAADPAFLCAVLDFLSQRDDWVLDCAAALGVAPQEIGLARAVLGGRGGMHWT</sequence>
<reference evidence="1 2" key="1">
    <citation type="submission" date="2019-01" db="EMBL/GenBank/DDBJ databases">
        <title>Sinorhodobacter populi sp. nov. isolated from the symptomatic bark tissue of Populus euramericana canker.</title>
        <authorList>
            <person name="Xu G."/>
        </authorList>
    </citation>
    <scope>NUCLEOTIDE SEQUENCE [LARGE SCALE GENOMIC DNA]</scope>
    <source>
        <strain evidence="1 2">CGMCC 1.12963</strain>
    </source>
</reference>
<dbReference type="Proteomes" id="UP000288071">
    <property type="component" value="Unassembled WGS sequence"/>
</dbReference>
<reference evidence="2" key="2">
    <citation type="submission" date="2019-01" db="EMBL/GenBank/DDBJ databases">
        <title>Sinorhodobacter populi sp. nov. isolated from the symptomatic bark tissue of Populus euramericana canker.</title>
        <authorList>
            <person name="Li Y."/>
        </authorList>
    </citation>
    <scope>NUCLEOTIDE SEQUENCE [LARGE SCALE GENOMIC DNA]</scope>
    <source>
        <strain evidence="2">CGMCC 1.12963</strain>
    </source>
</reference>
<dbReference type="InterPro" id="IPR021955">
    <property type="entry name" value="DUF3572"/>
</dbReference>
<protein>
    <submittedName>
        <fullName evidence="1">DUF3572 family protein</fullName>
    </submittedName>
</protein>
<dbReference type="AlphaFoldDB" id="A0A3S3PFS6"/>
<accession>A0A3S3PFS6</accession>
<evidence type="ECO:0000313" key="1">
    <source>
        <dbReference type="EMBL" id="RWR52143.1"/>
    </source>
</evidence>
<dbReference type="Pfam" id="PF12096">
    <property type="entry name" value="DUF3572"/>
    <property type="match status" value="1"/>
</dbReference>
<name>A0A3S3PFS6_9RHOB</name>
<proteinExistence type="predicted"/>
<gene>
    <name evidence="1" type="ORF">EOW66_10275</name>
</gene>
<comment type="caution">
    <text evidence="1">The sequence shown here is derived from an EMBL/GenBank/DDBJ whole genome shotgun (WGS) entry which is preliminary data.</text>
</comment>
<evidence type="ECO:0000313" key="2">
    <source>
        <dbReference type="Proteomes" id="UP000288071"/>
    </source>
</evidence>
<dbReference type="RefSeq" id="WP_128156276.1">
    <property type="nucleotide sequence ID" value="NZ_JBHSOM010000006.1"/>
</dbReference>